<gene>
    <name evidence="8" type="ORF">ACFQVC_23630</name>
</gene>
<dbReference type="InterPro" id="IPR013189">
    <property type="entry name" value="Glyco_hydro_32_C"/>
</dbReference>
<dbReference type="SUPFAM" id="SSF75005">
    <property type="entry name" value="Arabinanase/levansucrase/invertase"/>
    <property type="match status" value="1"/>
</dbReference>
<dbReference type="InterPro" id="IPR013320">
    <property type="entry name" value="ConA-like_dom_sf"/>
</dbReference>
<dbReference type="PANTHER" id="PTHR42800:SF1">
    <property type="entry name" value="EXOINULINASE INUD (AFU_ORTHOLOGUE AFUA_5G00480)"/>
    <property type="match status" value="1"/>
</dbReference>
<dbReference type="EMBL" id="JBHTCF010000010">
    <property type="protein sequence ID" value="MFC7307206.1"/>
    <property type="molecule type" value="Genomic_DNA"/>
</dbReference>
<dbReference type="PROSITE" id="PS51318">
    <property type="entry name" value="TAT"/>
    <property type="match status" value="1"/>
</dbReference>
<dbReference type="PANTHER" id="PTHR42800">
    <property type="entry name" value="EXOINULINASE INUD (AFU_ORTHOLOGUE AFUA_5G00480)"/>
    <property type="match status" value="1"/>
</dbReference>
<evidence type="ECO:0000256" key="4">
    <source>
        <dbReference type="RuleBase" id="RU362110"/>
    </source>
</evidence>
<dbReference type="CDD" id="cd18622">
    <property type="entry name" value="GH32_Inu-like"/>
    <property type="match status" value="1"/>
</dbReference>
<evidence type="ECO:0000256" key="5">
    <source>
        <dbReference type="SAM" id="MobiDB-lite"/>
    </source>
</evidence>
<dbReference type="PROSITE" id="PS00609">
    <property type="entry name" value="GLYCOSYL_HYDROL_F32"/>
    <property type="match status" value="1"/>
</dbReference>
<evidence type="ECO:0000259" key="6">
    <source>
        <dbReference type="Pfam" id="PF00251"/>
    </source>
</evidence>
<reference evidence="9" key="1">
    <citation type="journal article" date="2019" name="Int. J. Syst. Evol. Microbiol.">
        <title>The Global Catalogue of Microorganisms (GCM) 10K type strain sequencing project: providing services to taxonomists for standard genome sequencing and annotation.</title>
        <authorList>
            <consortium name="The Broad Institute Genomics Platform"/>
            <consortium name="The Broad Institute Genome Sequencing Center for Infectious Disease"/>
            <person name="Wu L."/>
            <person name="Ma J."/>
        </authorList>
    </citation>
    <scope>NUCLEOTIDE SEQUENCE [LARGE SCALE GENOMIC DNA]</scope>
    <source>
        <strain evidence="9">SYNS20</strain>
    </source>
</reference>
<dbReference type="RefSeq" id="WP_381833729.1">
    <property type="nucleotide sequence ID" value="NZ_JBHTCF010000010.1"/>
</dbReference>
<evidence type="ECO:0000256" key="2">
    <source>
        <dbReference type="ARBA" id="ARBA00022801"/>
    </source>
</evidence>
<feature type="domain" description="Glycosyl hydrolase family 32 C-terminal" evidence="7">
    <location>
        <begin position="370"/>
        <end position="524"/>
    </location>
</feature>
<dbReference type="Pfam" id="PF08244">
    <property type="entry name" value="Glyco_hydro_32C"/>
    <property type="match status" value="1"/>
</dbReference>
<dbReference type="InterPro" id="IPR023296">
    <property type="entry name" value="Glyco_hydro_beta-prop_sf"/>
</dbReference>
<evidence type="ECO:0000256" key="1">
    <source>
        <dbReference type="ARBA" id="ARBA00009902"/>
    </source>
</evidence>
<dbReference type="Gene3D" id="2.115.10.20">
    <property type="entry name" value="Glycosyl hydrolase domain, family 43"/>
    <property type="match status" value="1"/>
</dbReference>
<evidence type="ECO:0000313" key="9">
    <source>
        <dbReference type="Proteomes" id="UP001596523"/>
    </source>
</evidence>
<evidence type="ECO:0000259" key="7">
    <source>
        <dbReference type="Pfam" id="PF08244"/>
    </source>
</evidence>
<dbReference type="Gene3D" id="2.60.120.560">
    <property type="entry name" value="Exo-inulinase, domain 1"/>
    <property type="match status" value="1"/>
</dbReference>
<feature type="domain" description="Glycosyl hydrolase family 32 N-terminal" evidence="6">
    <location>
        <begin position="68"/>
        <end position="367"/>
    </location>
</feature>
<sequence>MPFPSPSHGHDPSTPAHGRPRTGPGRRAFLSAALGVSAAALVPWDAAFGSASAATARVRAETYRPRLHFSPARNWINDPNGLIHHAGLWHLFFQYNPEGDVWGNMSWGHAVSSDLLHWQERPVAIPHDAQEMIFSGSVVYDEHNTSGLGTDGTPPLVAVYTSTLKDATGLQRQSLAYSTDAGETWTKYAGNPVLDIGSKEFRDPGVFWHEGSGRWVMAVALPIEHKIRFYASADLKSWEQLGDFGPTGATGGVWECPNLFPLGDRWVLLVSINPGGPAGGSATQYFTGTFDGRVFAADPGQGERWVDRGADCYAGITYNDAPGGRRVFVPWMNNWLYADRIPTSPWRGAMGFPRELSLRDGSLAQEPVPELTSLRTDPLLSLADTTVAEGTEELLADSGQFYELEAVLAPGSAATASFGIDVRAGGGQYTRIGYDTSAGELFIDRTASGAVDFDADFPGVHRAPVALPDGGLDLRILVDASSVEVYAAGGSVCLTDQIFPDPGARALRAHTSGGPMRITSLTAYGLKPVSVR</sequence>
<keyword evidence="3 4" id="KW-0326">Glycosidase</keyword>
<dbReference type="GO" id="GO:0016787">
    <property type="term" value="F:hydrolase activity"/>
    <property type="evidence" value="ECO:0007669"/>
    <property type="project" value="UniProtKB-KW"/>
</dbReference>
<evidence type="ECO:0000313" key="8">
    <source>
        <dbReference type="EMBL" id="MFC7307206.1"/>
    </source>
</evidence>
<protein>
    <submittedName>
        <fullName evidence="8">Glycoside hydrolase family 32 protein</fullName>
    </submittedName>
</protein>
<dbReference type="InterPro" id="IPR013148">
    <property type="entry name" value="Glyco_hydro_32_N"/>
</dbReference>
<feature type="region of interest" description="Disordered" evidence="5">
    <location>
        <begin position="1"/>
        <end position="25"/>
    </location>
</feature>
<keyword evidence="2 4" id="KW-0378">Hydrolase</keyword>
<dbReference type="InterPro" id="IPR001362">
    <property type="entry name" value="Glyco_hydro_32"/>
</dbReference>
<dbReference type="Proteomes" id="UP001596523">
    <property type="component" value="Unassembled WGS sequence"/>
</dbReference>
<keyword evidence="9" id="KW-1185">Reference proteome</keyword>
<dbReference type="InterPro" id="IPR006311">
    <property type="entry name" value="TAT_signal"/>
</dbReference>
<dbReference type="SUPFAM" id="SSF49899">
    <property type="entry name" value="Concanavalin A-like lectins/glucanases"/>
    <property type="match status" value="1"/>
</dbReference>
<dbReference type="SMART" id="SM00640">
    <property type="entry name" value="Glyco_32"/>
    <property type="match status" value="1"/>
</dbReference>
<name>A0ABW2JNP4_9ACTN</name>
<evidence type="ECO:0000256" key="3">
    <source>
        <dbReference type="ARBA" id="ARBA00023295"/>
    </source>
</evidence>
<accession>A0ABW2JNP4</accession>
<proteinExistence type="inferred from homology"/>
<dbReference type="Pfam" id="PF00251">
    <property type="entry name" value="Glyco_hydro_32N"/>
    <property type="match status" value="1"/>
</dbReference>
<comment type="similarity">
    <text evidence="1 4">Belongs to the glycosyl hydrolase 32 family.</text>
</comment>
<comment type="caution">
    <text evidence="8">The sequence shown here is derived from an EMBL/GenBank/DDBJ whole genome shotgun (WGS) entry which is preliminary data.</text>
</comment>
<organism evidence="8 9">
    <name type="scientific">Streptomyces monticola</name>
    <dbReference type="NCBI Taxonomy" id="2666263"/>
    <lineage>
        <taxon>Bacteria</taxon>
        <taxon>Bacillati</taxon>
        <taxon>Actinomycetota</taxon>
        <taxon>Actinomycetes</taxon>
        <taxon>Kitasatosporales</taxon>
        <taxon>Streptomycetaceae</taxon>
        <taxon>Streptomyces</taxon>
    </lineage>
</organism>
<dbReference type="InterPro" id="IPR018053">
    <property type="entry name" value="Glyco_hydro_32_AS"/>
</dbReference>